<name>A0AAW9S8P8_9BACT</name>
<dbReference type="PANTHER" id="PTHR41291:SF1">
    <property type="entry name" value="DNA ALKYLATION REPAIR PROTEIN"/>
    <property type="match status" value="1"/>
</dbReference>
<dbReference type="AlphaFoldDB" id="A0AAW9S8P8"/>
<evidence type="ECO:0000313" key="1">
    <source>
        <dbReference type="EMBL" id="MEN7549354.1"/>
    </source>
</evidence>
<dbReference type="Gene3D" id="1.25.10.90">
    <property type="match status" value="1"/>
</dbReference>
<dbReference type="PANTHER" id="PTHR41291">
    <property type="entry name" value="DNA ALKYLATION REPAIR PROTEIN"/>
    <property type="match status" value="1"/>
</dbReference>
<dbReference type="CDD" id="cd06561">
    <property type="entry name" value="AlkD_like"/>
    <property type="match status" value="1"/>
</dbReference>
<dbReference type="SUPFAM" id="SSF48371">
    <property type="entry name" value="ARM repeat"/>
    <property type="match status" value="1"/>
</dbReference>
<evidence type="ECO:0000313" key="2">
    <source>
        <dbReference type="Proteomes" id="UP001403385"/>
    </source>
</evidence>
<comment type="caution">
    <text evidence="1">The sequence shown here is derived from an EMBL/GenBank/DDBJ whole genome shotgun (WGS) entry which is preliminary data.</text>
</comment>
<dbReference type="InterPro" id="IPR016024">
    <property type="entry name" value="ARM-type_fold"/>
</dbReference>
<organism evidence="1 2">
    <name type="scientific">Rapidithrix thailandica</name>
    <dbReference type="NCBI Taxonomy" id="413964"/>
    <lineage>
        <taxon>Bacteria</taxon>
        <taxon>Pseudomonadati</taxon>
        <taxon>Bacteroidota</taxon>
        <taxon>Cytophagia</taxon>
        <taxon>Cytophagales</taxon>
        <taxon>Flammeovirgaceae</taxon>
        <taxon>Rapidithrix</taxon>
    </lineage>
</organism>
<accession>A0AAW9S8P8</accession>
<gene>
    <name evidence="1" type="ORF">AAG747_15630</name>
</gene>
<protein>
    <submittedName>
        <fullName evidence="1">DNA alkylation repair protein</fullName>
    </submittedName>
</protein>
<dbReference type="Proteomes" id="UP001403385">
    <property type="component" value="Unassembled WGS sequence"/>
</dbReference>
<dbReference type="EMBL" id="JBDKWZ010000008">
    <property type="protein sequence ID" value="MEN7549354.1"/>
    <property type="molecule type" value="Genomic_DNA"/>
</dbReference>
<dbReference type="RefSeq" id="WP_346822130.1">
    <property type="nucleotide sequence ID" value="NZ_JBDKWZ010000008.1"/>
</dbReference>
<keyword evidence="2" id="KW-1185">Reference proteome</keyword>
<dbReference type="InterPro" id="IPR014825">
    <property type="entry name" value="DNA_alkylation"/>
</dbReference>
<sequence>MTTQEVLQELALYGSEQTKKVFRKHGAREPFYGVKVADLRKLQKKLKKNSQLAEELYNTGNSDAMYLAGLIADPSLMSKEQLQRWVDKAYWYMLSEHTVANVTADSPWGYELALKWIKADKEQVVAAGWATLSGIVSVKEDETLNLSVLKQLLQRVEKDIHQAPNRVRYTMNNFVIALGCYVSGLTEMAKKTAGKIGAVHVNMGETACKVPQALAYIEKVEGMNRIGKKRKSAQGN</sequence>
<proteinExistence type="predicted"/>
<dbReference type="Pfam" id="PF08713">
    <property type="entry name" value="DNA_alkylation"/>
    <property type="match status" value="1"/>
</dbReference>
<reference evidence="1 2" key="1">
    <citation type="submission" date="2024-04" db="EMBL/GenBank/DDBJ databases">
        <title>Novel genus in family Flammeovirgaceae.</title>
        <authorList>
            <person name="Nguyen T.H."/>
            <person name="Vuong T.Q."/>
            <person name="Le H."/>
            <person name="Kim S.-G."/>
        </authorList>
    </citation>
    <scope>NUCLEOTIDE SEQUENCE [LARGE SCALE GENOMIC DNA]</scope>
    <source>
        <strain evidence="1 2">JCM 23209</strain>
    </source>
</reference>